<dbReference type="EMBL" id="JWZX01002347">
    <property type="protein sequence ID" value="KOO29842.1"/>
    <property type="molecule type" value="Genomic_DNA"/>
</dbReference>
<comment type="caution">
    <text evidence="1">The sequence shown here is derived from an EMBL/GenBank/DDBJ whole genome shotgun (WGS) entry which is preliminary data.</text>
</comment>
<proteinExistence type="predicted"/>
<protein>
    <submittedName>
        <fullName evidence="1">Uncharacterized protein</fullName>
    </submittedName>
</protein>
<dbReference type="AlphaFoldDB" id="A0A0M0JU15"/>
<sequence>MSTPLAAMAQAVGSPDVRALISGHGAGLANVIYMQAGAAMAEFDAIKNMGKARNFYQYLAEGLGVRSIKVWLNASGARFCPPRVNACGSGNLNMYRASIKISATVLDDVLTEVAAIGPLRDCGVARDEEGAKMYRAKPRQPGWGALEMLPWTKDPSPWNRSYLLPPVF</sequence>
<gene>
    <name evidence="1" type="ORF">Ctob_008032</name>
</gene>
<evidence type="ECO:0000313" key="2">
    <source>
        <dbReference type="Proteomes" id="UP000037460"/>
    </source>
</evidence>
<organism evidence="1 2">
    <name type="scientific">Chrysochromulina tobinii</name>
    <dbReference type="NCBI Taxonomy" id="1460289"/>
    <lineage>
        <taxon>Eukaryota</taxon>
        <taxon>Haptista</taxon>
        <taxon>Haptophyta</taxon>
        <taxon>Prymnesiophyceae</taxon>
        <taxon>Prymnesiales</taxon>
        <taxon>Chrysochromulinaceae</taxon>
        <taxon>Chrysochromulina</taxon>
    </lineage>
</organism>
<accession>A0A0M0JU15</accession>
<name>A0A0M0JU15_9EUKA</name>
<dbReference type="Proteomes" id="UP000037460">
    <property type="component" value="Unassembled WGS sequence"/>
</dbReference>
<reference evidence="2" key="1">
    <citation type="journal article" date="2015" name="PLoS Genet.">
        <title>Genome Sequence and Transcriptome Analyses of Chrysochromulina tobin: Metabolic Tools for Enhanced Algal Fitness in the Prominent Order Prymnesiales (Haptophyceae).</title>
        <authorList>
            <person name="Hovde B.T."/>
            <person name="Deodato C.R."/>
            <person name="Hunsperger H.M."/>
            <person name="Ryken S.A."/>
            <person name="Yost W."/>
            <person name="Jha R.K."/>
            <person name="Patterson J."/>
            <person name="Monnat R.J. Jr."/>
            <person name="Barlow S.B."/>
            <person name="Starkenburg S.R."/>
            <person name="Cattolico R.A."/>
        </authorList>
    </citation>
    <scope>NUCLEOTIDE SEQUENCE</scope>
    <source>
        <strain evidence="2">CCMP291</strain>
    </source>
</reference>
<evidence type="ECO:0000313" key="1">
    <source>
        <dbReference type="EMBL" id="KOO29842.1"/>
    </source>
</evidence>
<keyword evidence="2" id="KW-1185">Reference proteome</keyword>